<dbReference type="AlphaFoldDB" id="A0A2T3HK94"/>
<organism evidence="2 3">
    <name type="scientific">Pedobacter yulinensis</name>
    <dbReference type="NCBI Taxonomy" id="2126353"/>
    <lineage>
        <taxon>Bacteria</taxon>
        <taxon>Pseudomonadati</taxon>
        <taxon>Bacteroidota</taxon>
        <taxon>Sphingobacteriia</taxon>
        <taxon>Sphingobacteriales</taxon>
        <taxon>Sphingobacteriaceae</taxon>
        <taxon>Pedobacter</taxon>
    </lineage>
</organism>
<dbReference type="OrthoDB" id="9785949at2"/>
<keyword evidence="1" id="KW-0175">Coiled coil</keyword>
<name>A0A2T3HK94_9SPHI</name>
<gene>
    <name evidence="2" type="ORF">C7T94_09505</name>
</gene>
<proteinExistence type="predicted"/>
<reference evidence="2 3" key="1">
    <citation type="submission" date="2018-03" db="EMBL/GenBank/DDBJ databases">
        <authorList>
            <person name="Keele B.F."/>
        </authorList>
    </citation>
    <scope>NUCLEOTIDE SEQUENCE [LARGE SCALE GENOMIC DNA]</scope>
    <source>
        <strain evidence="2 3">YL28-9</strain>
    </source>
</reference>
<evidence type="ECO:0000313" key="2">
    <source>
        <dbReference type="EMBL" id="PST82862.1"/>
    </source>
</evidence>
<dbReference type="EMBL" id="PYLS01000005">
    <property type="protein sequence ID" value="PST82862.1"/>
    <property type="molecule type" value="Genomic_DNA"/>
</dbReference>
<dbReference type="Proteomes" id="UP000240912">
    <property type="component" value="Unassembled WGS sequence"/>
</dbReference>
<evidence type="ECO:0000313" key="3">
    <source>
        <dbReference type="Proteomes" id="UP000240912"/>
    </source>
</evidence>
<protein>
    <submittedName>
        <fullName evidence="2">Uncharacterized protein</fullName>
    </submittedName>
</protein>
<evidence type="ECO:0000256" key="1">
    <source>
        <dbReference type="SAM" id="Coils"/>
    </source>
</evidence>
<accession>A0A2T3HK94</accession>
<feature type="coiled-coil region" evidence="1">
    <location>
        <begin position="34"/>
        <end position="61"/>
    </location>
</feature>
<keyword evidence="3" id="KW-1185">Reference proteome</keyword>
<comment type="caution">
    <text evidence="2">The sequence shown here is derived from an EMBL/GenBank/DDBJ whole genome shotgun (WGS) entry which is preliminary data.</text>
</comment>
<sequence>MDMQLVYALVPKEESMQKLIERKARETATQIVMRTSASMKLEDHENRQERLEAAIREKTAQLIDEMPRFIWDQY</sequence>